<reference evidence="3" key="2">
    <citation type="submission" date="2021-04" db="EMBL/GenBank/DDBJ databases">
        <authorList>
            <person name="Gilroy R."/>
        </authorList>
    </citation>
    <scope>NUCLEOTIDE SEQUENCE</scope>
    <source>
        <strain evidence="3">ChiGjej4B4-7305</strain>
    </source>
</reference>
<comment type="caution">
    <text evidence="3">The sequence shown here is derived from an EMBL/GenBank/DDBJ whole genome shotgun (WGS) entry which is preliminary data.</text>
</comment>
<feature type="domain" description="HIT" evidence="2">
    <location>
        <begin position="4"/>
        <end position="54"/>
    </location>
</feature>
<comment type="caution">
    <text evidence="1">Lacks conserved residue(s) required for the propagation of feature annotation.</text>
</comment>
<dbReference type="AlphaFoldDB" id="A0A9D2EID3"/>
<dbReference type="GO" id="GO:0003824">
    <property type="term" value="F:catalytic activity"/>
    <property type="evidence" value="ECO:0007669"/>
    <property type="project" value="InterPro"/>
</dbReference>
<dbReference type="InterPro" id="IPR011146">
    <property type="entry name" value="HIT-like"/>
</dbReference>
<dbReference type="InterPro" id="IPR001310">
    <property type="entry name" value="Histidine_triad_HIT"/>
</dbReference>
<dbReference type="PROSITE" id="PS51084">
    <property type="entry name" value="HIT_2"/>
    <property type="match status" value="1"/>
</dbReference>
<sequence length="54" mass="6037">MASLFTRIIAGEIPGRFVWADEHCVAFATIEPLQPGHVLVVPREEIAHWVDLPT</sequence>
<accession>A0A9D2EID3</accession>
<dbReference type="Gene3D" id="3.30.428.10">
    <property type="entry name" value="HIT-like"/>
    <property type="match status" value="1"/>
</dbReference>
<gene>
    <name evidence="3" type="ORF">H9815_19390</name>
</gene>
<evidence type="ECO:0000256" key="1">
    <source>
        <dbReference type="PROSITE-ProRule" id="PRU00464"/>
    </source>
</evidence>
<dbReference type="InterPro" id="IPR036265">
    <property type="entry name" value="HIT-like_sf"/>
</dbReference>
<reference evidence="3" key="1">
    <citation type="journal article" date="2021" name="PeerJ">
        <title>Extensive microbial diversity within the chicken gut microbiome revealed by metagenomics and culture.</title>
        <authorList>
            <person name="Gilroy R."/>
            <person name="Ravi A."/>
            <person name="Getino M."/>
            <person name="Pursley I."/>
            <person name="Horton D.L."/>
            <person name="Alikhan N.F."/>
            <person name="Baker D."/>
            <person name="Gharbi K."/>
            <person name="Hall N."/>
            <person name="Watson M."/>
            <person name="Adriaenssens E.M."/>
            <person name="Foster-Nyarko E."/>
            <person name="Jarju S."/>
            <person name="Secka A."/>
            <person name="Antonio M."/>
            <person name="Oren A."/>
            <person name="Chaudhuri R.R."/>
            <person name="La Ragione R."/>
            <person name="Hildebrand F."/>
            <person name="Pallen M.J."/>
        </authorList>
    </citation>
    <scope>NUCLEOTIDE SEQUENCE</scope>
    <source>
        <strain evidence="3">ChiGjej4B4-7305</strain>
    </source>
</reference>
<dbReference type="PANTHER" id="PTHR46648">
    <property type="entry name" value="HIT FAMILY PROTEIN 1"/>
    <property type="match status" value="1"/>
</dbReference>
<dbReference type="PANTHER" id="PTHR46648:SF1">
    <property type="entry name" value="ADENOSINE 5'-MONOPHOSPHORAMIDASE HNT1"/>
    <property type="match status" value="1"/>
</dbReference>
<dbReference type="SUPFAM" id="SSF54197">
    <property type="entry name" value="HIT-like"/>
    <property type="match status" value="1"/>
</dbReference>
<dbReference type="Pfam" id="PF01230">
    <property type="entry name" value="HIT"/>
    <property type="match status" value="1"/>
</dbReference>
<protein>
    <submittedName>
        <fullName evidence="3">HIT family protein</fullName>
    </submittedName>
</protein>
<evidence type="ECO:0000259" key="2">
    <source>
        <dbReference type="PROSITE" id="PS51084"/>
    </source>
</evidence>
<feature type="non-terminal residue" evidence="3">
    <location>
        <position position="54"/>
    </location>
</feature>
<organism evidence="3 4">
    <name type="scientific">Candidatus Ruania gallistercoris</name>
    <dbReference type="NCBI Taxonomy" id="2838746"/>
    <lineage>
        <taxon>Bacteria</taxon>
        <taxon>Bacillati</taxon>
        <taxon>Actinomycetota</taxon>
        <taxon>Actinomycetes</taxon>
        <taxon>Micrococcales</taxon>
        <taxon>Ruaniaceae</taxon>
        <taxon>Ruania</taxon>
    </lineage>
</organism>
<dbReference type="PRINTS" id="PR00332">
    <property type="entry name" value="HISTRIAD"/>
</dbReference>
<dbReference type="GO" id="GO:0009117">
    <property type="term" value="P:nucleotide metabolic process"/>
    <property type="evidence" value="ECO:0007669"/>
    <property type="project" value="TreeGrafter"/>
</dbReference>
<dbReference type="EMBL" id="DXBY01000330">
    <property type="protein sequence ID" value="HIZ37945.1"/>
    <property type="molecule type" value="Genomic_DNA"/>
</dbReference>
<proteinExistence type="predicted"/>
<evidence type="ECO:0000313" key="3">
    <source>
        <dbReference type="EMBL" id="HIZ37945.1"/>
    </source>
</evidence>
<dbReference type="Proteomes" id="UP000824037">
    <property type="component" value="Unassembled WGS sequence"/>
</dbReference>
<name>A0A9D2EID3_9MICO</name>
<evidence type="ECO:0000313" key="4">
    <source>
        <dbReference type="Proteomes" id="UP000824037"/>
    </source>
</evidence>